<feature type="compositionally biased region" description="Basic and acidic residues" evidence="1">
    <location>
        <begin position="147"/>
        <end position="156"/>
    </location>
</feature>
<organism evidence="2 3">
    <name type="scientific">Amanita muscaria (strain Koide BX008)</name>
    <dbReference type="NCBI Taxonomy" id="946122"/>
    <lineage>
        <taxon>Eukaryota</taxon>
        <taxon>Fungi</taxon>
        <taxon>Dikarya</taxon>
        <taxon>Basidiomycota</taxon>
        <taxon>Agaricomycotina</taxon>
        <taxon>Agaricomycetes</taxon>
        <taxon>Agaricomycetidae</taxon>
        <taxon>Agaricales</taxon>
        <taxon>Pluteineae</taxon>
        <taxon>Amanitaceae</taxon>
        <taxon>Amanita</taxon>
    </lineage>
</organism>
<evidence type="ECO:0000313" key="3">
    <source>
        <dbReference type="Proteomes" id="UP000054549"/>
    </source>
</evidence>
<feature type="compositionally biased region" description="Low complexity" evidence="1">
    <location>
        <begin position="19"/>
        <end position="30"/>
    </location>
</feature>
<gene>
    <name evidence="2" type="ORF">M378DRAFT_25657</name>
</gene>
<reference evidence="2 3" key="1">
    <citation type="submission" date="2014-04" db="EMBL/GenBank/DDBJ databases">
        <title>Evolutionary Origins and Diversification of the Mycorrhizal Mutualists.</title>
        <authorList>
            <consortium name="DOE Joint Genome Institute"/>
            <consortium name="Mycorrhizal Genomics Consortium"/>
            <person name="Kohler A."/>
            <person name="Kuo A."/>
            <person name="Nagy L.G."/>
            <person name="Floudas D."/>
            <person name="Copeland A."/>
            <person name="Barry K.W."/>
            <person name="Cichocki N."/>
            <person name="Veneault-Fourrey C."/>
            <person name="LaButti K."/>
            <person name="Lindquist E.A."/>
            <person name="Lipzen A."/>
            <person name="Lundell T."/>
            <person name="Morin E."/>
            <person name="Murat C."/>
            <person name="Riley R."/>
            <person name="Ohm R."/>
            <person name="Sun H."/>
            <person name="Tunlid A."/>
            <person name="Henrissat B."/>
            <person name="Grigoriev I.V."/>
            <person name="Hibbett D.S."/>
            <person name="Martin F."/>
        </authorList>
    </citation>
    <scope>NUCLEOTIDE SEQUENCE [LARGE SCALE GENOMIC DNA]</scope>
    <source>
        <strain evidence="2 3">Koide BX008</strain>
    </source>
</reference>
<dbReference type="Proteomes" id="UP000054549">
    <property type="component" value="Unassembled WGS sequence"/>
</dbReference>
<dbReference type="EMBL" id="KN818272">
    <property type="protein sequence ID" value="KIL62349.1"/>
    <property type="molecule type" value="Genomic_DNA"/>
</dbReference>
<keyword evidence="3" id="KW-1185">Reference proteome</keyword>
<evidence type="ECO:0000256" key="1">
    <source>
        <dbReference type="SAM" id="MobiDB-lite"/>
    </source>
</evidence>
<dbReference type="InParanoid" id="A0A0C2T6Y3"/>
<proteinExistence type="predicted"/>
<name>A0A0C2T6Y3_AMAMK</name>
<evidence type="ECO:0000313" key="2">
    <source>
        <dbReference type="EMBL" id="KIL62349.1"/>
    </source>
</evidence>
<dbReference type="HOGENOM" id="CLU_1414820_0_0_1"/>
<feature type="region of interest" description="Disordered" evidence="1">
    <location>
        <begin position="1"/>
        <end position="94"/>
    </location>
</feature>
<protein>
    <submittedName>
        <fullName evidence="2">Uncharacterized protein</fullName>
    </submittedName>
</protein>
<dbReference type="AlphaFoldDB" id="A0A0C2T6Y3"/>
<sequence>MSSASKLTFPGTGQRLAGTSTRTARTSTTTEPAPVTSSTDRNRIEARAGHGKIKTLNDYRTTSNLSASDRDAPLPQSPGQGAAEMSNGSADKAAPFEMRFNLNIGEQLGNFNLGNRQRNGGGVYKIVEKESSGKNETSTQKGARAADTPDKTERQEPASGEGQPTIKLGKLQGNFNYGDDQVNEGSKYELRT</sequence>
<feature type="region of interest" description="Disordered" evidence="1">
    <location>
        <begin position="124"/>
        <end position="192"/>
    </location>
</feature>
<accession>A0A0C2T6Y3</accession>
<feature type="compositionally biased region" description="Polar residues" evidence="1">
    <location>
        <begin position="58"/>
        <end position="67"/>
    </location>
</feature>